<keyword evidence="1" id="KW-1133">Transmembrane helix</keyword>
<keyword evidence="3" id="KW-1185">Reference proteome</keyword>
<dbReference type="AlphaFoldDB" id="A0A0D3GEL9"/>
<sequence length="107" mass="12039">MVTTNFVQNHHLQNSQFFLLPKRQLVTYALYALIPLALLHYLLFNPVATAKKPVVVVVQATDDASVIASSHHEHVKVNAKQLPVPPSDQGDEVFKKNAIDFSMYEQI</sequence>
<dbReference type="EnsemblPlants" id="OBART06G08570.1">
    <property type="protein sequence ID" value="OBART06G08570.1"/>
    <property type="gene ID" value="OBART06G08570"/>
</dbReference>
<dbReference type="Proteomes" id="UP000026960">
    <property type="component" value="Chromosome 6"/>
</dbReference>
<name>A0A0D3GEL9_9ORYZ</name>
<feature type="transmembrane region" description="Helical" evidence="1">
    <location>
        <begin position="25"/>
        <end position="44"/>
    </location>
</feature>
<evidence type="ECO:0000313" key="3">
    <source>
        <dbReference type="Proteomes" id="UP000026960"/>
    </source>
</evidence>
<protein>
    <submittedName>
        <fullName evidence="2">Uncharacterized protein</fullName>
    </submittedName>
</protein>
<evidence type="ECO:0000256" key="1">
    <source>
        <dbReference type="SAM" id="Phobius"/>
    </source>
</evidence>
<proteinExistence type="predicted"/>
<accession>A0A0D3GEL9</accession>
<reference evidence="2" key="1">
    <citation type="journal article" date="2009" name="Rice">
        <title>De Novo Next Generation Sequencing of Plant Genomes.</title>
        <authorList>
            <person name="Rounsley S."/>
            <person name="Marri P.R."/>
            <person name="Yu Y."/>
            <person name="He R."/>
            <person name="Sisneros N."/>
            <person name="Goicoechea J.L."/>
            <person name="Lee S.J."/>
            <person name="Angelova A."/>
            <person name="Kudrna D."/>
            <person name="Luo M."/>
            <person name="Affourtit J."/>
            <person name="Desany B."/>
            <person name="Knight J."/>
            <person name="Niazi F."/>
            <person name="Egholm M."/>
            <person name="Wing R.A."/>
        </authorList>
    </citation>
    <scope>NUCLEOTIDE SEQUENCE [LARGE SCALE GENOMIC DNA]</scope>
    <source>
        <strain evidence="2">cv. IRGC 105608</strain>
    </source>
</reference>
<keyword evidence="1" id="KW-0472">Membrane</keyword>
<reference evidence="2" key="2">
    <citation type="submission" date="2015-03" db="UniProtKB">
        <authorList>
            <consortium name="EnsemblPlants"/>
        </authorList>
    </citation>
    <scope>IDENTIFICATION</scope>
</reference>
<keyword evidence="1" id="KW-0812">Transmembrane</keyword>
<dbReference type="Gramene" id="OBART06G08570.1">
    <property type="protein sequence ID" value="OBART06G08570.1"/>
    <property type="gene ID" value="OBART06G08570"/>
</dbReference>
<dbReference type="PaxDb" id="65489-OBART06G08570.1"/>
<dbReference type="HOGENOM" id="CLU_2213958_0_0_1"/>
<evidence type="ECO:0000313" key="2">
    <source>
        <dbReference type="EnsemblPlants" id="OBART06G08570.1"/>
    </source>
</evidence>
<organism evidence="2">
    <name type="scientific">Oryza barthii</name>
    <dbReference type="NCBI Taxonomy" id="65489"/>
    <lineage>
        <taxon>Eukaryota</taxon>
        <taxon>Viridiplantae</taxon>
        <taxon>Streptophyta</taxon>
        <taxon>Embryophyta</taxon>
        <taxon>Tracheophyta</taxon>
        <taxon>Spermatophyta</taxon>
        <taxon>Magnoliopsida</taxon>
        <taxon>Liliopsida</taxon>
        <taxon>Poales</taxon>
        <taxon>Poaceae</taxon>
        <taxon>BOP clade</taxon>
        <taxon>Oryzoideae</taxon>
        <taxon>Oryzeae</taxon>
        <taxon>Oryzinae</taxon>
        <taxon>Oryza</taxon>
    </lineage>
</organism>